<evidence type="ECO:0000256" key="1">
    <source>
        <dbReference type="ARBA" id="ARBA00011975"/>
    </source>
</evidence>
<dbReference type="Pfam" id="PF00145">
    <property type="entry name" value="DNA_methylase"/>
    <property type="match status" value="1"/>
</dbReference>
<comment type="catalytic activity">
    <reaction evidence="6">
        <text>a 2'-deoxycytidine in DNA + S-adenosyl-L-methionine = a 5-methyl-2'-deoxycytidine in DNA + S-adenosyl-L-homocysteine + H(+)</text>
        <dbReference type="Rhea" id="RHEA:13681"/>
        <dbReference type="Rhea" id="RHEA-COMP:11369"/>
        <dbReference type="Rhea" id="RHEA-COMP:11370"/>
        <dbReference type="ChEBI" id="CHEBI:15378"/>
        <dbReference type="ChEBI" id="CHEBI:57856"/>
        <dbReference type="ChEBI" id="CHEBI:59789"/>
        <dbReference type="ChEBI" id="CHEBI:85452"/>
        <dbReference type="ChEBI" id="CHEBI:85454"/>
        <dbReference type="EC" id="2.1.1.37"/>
    </reaction>
</comment>
<dbReference type="NCBIfam" id="TIGR00675">
    <property type="entry name" value="dcm"/>
    <property type="match status" value="1"/>
</dbReference>
<feature type="active site" evidence="7">
    <location>
        <position position="99"/>
    </location>
</feature>
<accession>A0A518KA13</accession>
<evidence type="ECO:0000256" key="7">
    <source>
        <dbReference type="PROSITE-ProRule" id="PRU01016"/>
    </source>
</evidence>
<keyword evidence="4 7" id="KW-0949">S-adenosyl-L-methionine</keyword>
<keyword evidence="11" id="KW-1185">Reference proteome</keyword>
<comment type="similarity">
    <text evidence="7 8">Belongs to the class I-like SAM-binding methyltransferase superfamily. C5-methyltransferase family.</text>
</comment>
<evidence type="ECO:0000313" key="10">
    <source>
        <dbReference type="EMBL" id="QDV74626.1"/>
    </source>
</evidence>
<sequence length="479" mass="51507">MDPQRPLFDATPLAPPFSGGAVAGRTAAEFFAGVGLARMGLERAGWEVVFANDIEPAKRRMHDGHFGPSPHYHVGDIHDLARDPTQVPPALLAHASFPCTDLSLAGGRKGLNAGQSSAFWGWIELLRAMSVEQRPKLLLVENVTGLLSSHNGADFRALVAAINDLGYAADAMMVDAAHFTPQSRPRLFVIGVASGFETRAYPPPPCGEPAFSEKWGEGGEVGTRPTRDEAGARSTGEETWYPGSSPLPDPPHQGEGDSVASVRRGLSVNDLHPSTIRPAKLVEAIRASADLDWDLSDLPEPPPYGVVQLEEVLDRLPGDSPQWWSTERAAYLLNQMSDRHRQTADTMIAGKKVSYGAVFRRVRNGRSMAELRTDGLAGCLRTPKGGSGRQILFEAGRGEYRVRLMNPDECARLMGAKGYRITTPLNQALFGFGDAVCVDAVAWVAQHRLNPVAEAILGAAASSVKDCTTTGTKDTTSCH</sequence>
<dbReference type="SUPFAM" id="SSF53335">
    <property type="entry name" value="S-adenosyl-L-methionine-dependent methyltransferases"/>
    <property type="match status" value="1"/>
</dbReference>
<proteinExistence type="inferred from homology"/>
<dbReference type="GO" id="GO:0003886">
    <property type="term" value="F:DNA (cytosine-5-)-methyltransferase activity"/>
    <property type="evidence" value="ECO:0007669"/>
    <property type="project" value="UniProtKB-EC"/>
</dbReference>
<evidence type="ECO:0000256" key="6">
    <source>
        <dbReference type="ARBA" id="ARBA00047422"/>
    </source>
</evidence>
<organism evidence="10 11">
    <name type="scientific">Botrimarina mediterranea</name>
    <dbReference type="NCBI Taxonomy" id="2528022"/>
    <lineage>
        <taxon>Bacteria</taxon>
        <taxon>Pseudomonadati</taxon>
        <taxon>Planctomycetota</taxon>
        <taxon>Planctomycetia</taxon>
        <taxon>Pirellulales</taxon>
        <taxon>Lacipirellulaceae</taxon>
        <taxon>Botrimarina</taxon>
    </lineage>
</organism>
<evidence type="ECO:0000256" key="9">
    <source>
        <dbReference type="SAM" id="MobiDB-lite"/>
    </source>
</evidence>
<protein>
    <recommendedName>
        <fullName evidence="1">DNA (cytosine-5-)-methyltransferase</fullName>
        <ecNumber evidence="1">2.1.1.37</ecNumber>
    </recommendedName>
</protein>
<dbReference type="InterPro" id="IPR050750">
    <property type="entry name" value="C5-MTase"/>
</dbReference>
<dbReference type="KEGG" id="bmei:Spa11_28320"/>
<evidence type="ECO:0000256" key="4">
    <source>
        <dbReference type="ARBA" id="ARBA00022691"/>
    </source>
</evidence>
<evidence type="ECO:0000256" key="2">
    <source>
        <dbReference type="ARBA" id="ARBA00022603"/>
    </source>
</evidence>
<dbReference type="InterPro" id="IPR001525">
    <property type="entry name" value="C5_MeTfrase"/>
</dbReference>
<evidence type="ECO:0000256" key="8">
    <source>
        <dbReference type="RuleBase" id="RU000416"/>
    </source>
</evidence>
<evidence type="ECO:0000256" key="3">
    <source>
        <dbReference type="ARBA" id="ARBA00022679"/>
    </source>
</evidence>
<name>A0A518KA13_9BACT</name>
<dbReference type="REBASE" id="355862">
    <property type="entry name" value="M.PbaSpa11ORF28320P"/>
</dbReference>
<dbReference type="EC" id="2.1.1.37" evidence="1"/>
<dbReference type="AlphaFoldDB" id="A0A518KA13"/>
<dbReference type="EMBL" id="CP036349">
    <property type="protein sequence ID" value="QDV74626.1"/>
    <property type="molecule type" value="Genomic_DNA"/>
</dbReference>
<dbReference type="Gene3D" id="3.40.50.150">
    <property type="entry name" value="Vaccinia Virus protein VP39"/>
    <property type="match status" value="1"/>
</dbReference>
<dbReference type="GO" id="GO:0032259">
    <property type="term" value="P:methylation"/>
    <property type="evidence" value="ECO:0007669"/>
    <property type="project" value="UniProtKB-KW"/>
</dbReference>
<keyword evidence="3 7" id="KW-0808">Transferase</keyword>
<evidence type="ECO:0000313" key="11">
    <source>
        <dbReference type="Proteomes" id="UP000316426"/>
    </source>
</evidence>
<dbReference type="PANTHER" id="PTHR46098">
    <property type="entry name" value="TRNA (CYTOSINE(38)-C(5))-METHYLTRANSFERASE"/>
    <property type="match status" value="1"/>
</dbReference>
<feature type="region of interest" description="Disordered" evidence="9">
    <location>
        <begin position="201"/>
        <end position="259"/>
    </location>
</feature>
<keyword evidence="2 7" id="KW-0489">Methyltransferase</keyword>
<dbReference type="PANTHER" id="PTHR46098:SF1">
    <property type="entry name" value="TRNA (CYTOSINE(38)-C(5))-METHYLTRANSFERASE"/>
    <property type="match status" value="1"/>
</dbReference>
<gene>
    <name evidence="10" type="primary">hhaIM</name>
    <name evidence="10" type="ORF">Spa11_28320</name>
</gene>
<dbReference type="GO" id="GO:0009307">
    <property type="term" value="P:DNA restriction-modification system"/>
    <property type="evidence" value="ECO:0007669"/>
    <property type="project" value="UniProtKB-KW"/>
</dbReference>
<dbReference type="Proteomes" id="UP000316426">
    <property type="component" value="Chromosome"/>
</dbReference>
<reference evidence="10 11" key="1">
    <citation type="submission" date="2019-02" db="EMBL/GenBank/DDBJ databases">
        <title>Deep-cultivation of Planctomycetes and their phenomic and genomic characterization uncovers novel biology.</title>
        <authorList>
            <person name="Wiegand S."/>
            <person name="Jogler M."/>
            <person name="Boedeker C."/>
            <person name="Pinto D."/>
            <person name="Vollmers J."/>
            <person name="Rivas-Marin E."/>
            <person name="Kohn T."/>
            <person name="Peeters S.H."/>
            <person name="Heuer A."/>
            <person name="Rast P."/>
            <person name="Oberbeckmann S."/>
            <person name="Bunk B."/>
            <person name="Jeske O."/>
            <person name="Meyerdierks A."/>
            <person name="Storesund J.E."/>
            <person name="Kallscheuer N."/>
            <person name="Luecker S."/>
            <person name="Lage O.M."/>
            <person name="Pohl T."/>
            <person name="Merkel B.J."/>
            <person name="Hornburger P."/>
            <person name="Mueller R.-W."/>
            <person name="Bruemmer F."/>
            <person name="Labrenz M."/>
            <person name="Spormann A.M."/>
            <person name="Op den Camp H."/>
            <person name="Overmann J."/>
            <person name="Amann R."/>
            <person name="Jetten M.S.M."/>
            <person name="Mascher T."/>
            <person name="Medema M.H."/>
            <person name="Devos D.P."/>
            <person name="Kaster A.-K."/>
            <person name="Ovreas L."/>
            <person name="Rohde M."/>
            <person name="Galperin M.Y."/>
            <person name="Jogler C."/>
        </authorList>
    </citation>
    <scope>NUCLEOTIDE SEQUENCE [LARGE SCALE GENOMIC DNA]</scope>
    <source>
        <strain evidence="10 11">Spa11</strain>
    </source>
</reference>
<dbReference type="PRINTS" id="PR00105">
    <property type="entry name" value="C5METTRFRASE"/>
</dbReference>
<evidence type="ECO:0000256" key="5">
    <source>
        <dbReference type="ARBA" id="ARBA00022747"/>
    </source>
</evidence>
<dbReference type="PROSITE" id="PS51679">
    <property type="entry name" value="SAM_MT_C5"/>
    <property type="match status" value="1"/>
</dbReference>
<dbReference type="InterPro" id="IPR029063">
    <property type="entry name" value="SAM-dependent_MTases_sf"/>
</dbReference>
<keyword evidence="5" id="KW-0680">Restriction system</keyword>